<evidence type="ECO:0000256" key="1">
    <source>
        <dbReference type="ARBA" id="ARBA00004651"/>
    </source>
</evidence>
<keyword evidence="5 6" id="KW-0472">Membrane</keyword>
<comment type="caution">
    <text evidence="8">The sequence shown here is derived from an EMBL/GenBank/DDBJ whole genome shotgun (WGS) entry which is preliminary data.</text>
</comment>
<sequence>MLRAIIIWLILVAYIIILCKLFSKQMASSSLYERAVKPSVFMQNTYDFRQNILSDIDPILGLQMIIVALKSGVAITRALDVVGCSLPASKGIWLSRVSKALISGSTWREAWSEPHVCFSKKDKNACASLILSTWLKNSLRESWIYGSSPVPVLNAVLQNYEQSMKNVAKKESSKLSVRLLLPVGLCFLPAFIFVGILPTVASFMH</sequence>
<evidence type="ECO:0000313" key="9">
    <source>
        <dbReference type="Proteomes" id="UP000258533"/>
    </source>
</evidence>
<dbReference type="AlphaFoldDB" id="A0A3D8TMM3"/>
<feature type="domain" description="Type II secretion system protein GspF" evidence="7">
    <location>
        <begin position="63"/>
        <end position="195"/>
    </location>
</feature>
<evidence type="ECO:0000256" key="3">
    <source>
        <dbReference type="ARBA" id="ARBA00022692"/>
    </source>
</evidence>
<dbReference type="Pfam" id="PF00482">
    <property type="entry name" value="T2SSF"/>
    <property type="match status" value="1"/>
</dbReference>
<dbReference type="GO" id="GO:0005886">
    <property type="term" value="C:plasma membrane"/>
    <property type="evidence" value="ECO:0007669"/>
    <property type="project" value="UniProtKB-SubCell"/>
</dbReference>
<keyword evidence="4 6" id="KW-1133">Transmembrane helix</keyword>
<comment type="subcellular location">
    <subcellularLocation>
        <location evidence="1">Cell membrane</location>
        <topology evidence="1">Multi-pass membrane protein</topology>
    </subcellularLocation>
</comment>
<name>A0A3D8TMM3_GARVA</name>
<dbReference type="EMBL" id="LRTT01000002">
    <property type="protein sequence ID" value="RFD74639.1"/>
    <property type="molecule type" value="Genomic_DNA"/>
</dbReference>
<reference evidence="8 9" key="1">
    <citation type="submission" date="2016-02" db="EMBL/GenBank/DDBJ databases">
        <title>Gardnerella vaginalis Subgroups Defined by cpn60 Sequencing and Sialidase Activity in Isolates from Canada, Belgium and Kenya.</title>
        <authorList>
            <person name="Schellenberg J."/>
            <person name="Paramel Jayaprakash T."/>
            <person name="Withana Gamage N."/>
            <person name="Patterson M.H."/>
            <person name="Vaneechoutte M."/>
            <person name="Hill J.E."/>
        </authorList>
    </citation>
    <scope>NUCLEOTIDE SEQUENCE [LARGE SCALE GENOMIC DNA]</scope>
    <source>
        <strain evidence="8 9">N144</strain>
    </source>
</reference>
<feature type="transmembrane region" description="Helical" evidence="6">
    <location>
        <begin position="179"/>
        <end position="204"/>
    </location>
</feature>
<organism evidence="8 9">
    <name type="scientific">Gardnerella vaginalis</name>
    <dbReference type="NCBI Taxonomy" id="2702"/>
    <lineage>
        <taxon>Bacteria</taxon>
        <taxon>Bacillati</taxon>
        <taxon>Actinomycetota</taxon>
        <taxon>Actinomycetes</taxon>
        <taxon>Bifidobacteriales</taxon>
        <taxon>Bifidobacteriaceae</taxon>
        <taxon>Gardnerella</taxon>
    </lineage>
</organism>
<evidence type="ECO:0000259" key="7">
    <source>
        <dbReference type="Pfam" id="PF00482"/>
    </source>
</evidence>
<dbReference type="RefSeq" id="WP_115757037.1">
    <property type="nucleotide sequence ID" value="NZ_LGOX01000001.1"/>
</dbReference>
<feature type="transmembrane region" description="Helical" evidence="6">
    <location>
        <begin position="6"/>
        <end position="23"/>
    </location>
</feature>
<evidence type="ECO:0000256" key="2">
    <source>
        <dbReference type="ARBA" id="ARBA00022475"/>
    </source>
</evidence>
<dbReference type="InterPro" id="IPR018076">
    <property type="entry name" value="T2SS_GspF_dom"/>
</dbReference>
<keyword evidence="3 6" id="KW-0812">Transmembrane</keyword>
<keyword evidence="2" id="KW-1003">Cell membrane</keyword>
<evidence type="ECO:0000256" key="5">
    <source>
        <dbReference type="ARBA" id="ARBA00023136"/>
    </source>
</evidence>
<accession>A0A3D8TMM3</accession>
<gene>
    <name evidence="8" type="ORF">AXE73_06430</name>
</gene>
<evidence type="ECO:0000256" key="4">
    <source>
        <dbReference type="ARBA" id="ARBA00022989"/>
    </source>
</evidence>
<evidence type="ECO:0000256" key="6">
    <source>
        <dbReference type="SAM" id="Phobius"/>
    </source>
</evidence>
<proteinExistence type="predicted"/>
<dbReference type="Proteomes" id="UP000258533">
    <property type="component" value="Unassembled WGS sequence"/>
</dbReference>
<protein>
    <submittedName>
        <fullName evidence="8">Pilus assembly protein</fullName>
    </submittedName>
</protein>
<evidence type="ECO:0000313" key="8">
    <source>
        <dbReference type="EMBL" id="RFD74639.1"/>
    </source>
</evidence>